<keyword evidence="4 6" id="KW-0808">Transferase</keyword>
<dbReference type="NCBIfam" id="TIGR00138">
    <property type="entry name" value="rsmG_gidB"/>
    <property type="match status" value="1"/>
</dbReference>
<accession>A0A4R8M4D5</accession>
<feature type="binding site" evidence="6">
    <location>
        <position position="63"/>
    </location>
    <ligand>
        <name>S-adenosyl-L-methionine</name>
        <dbReference type="ChEBI" id="CHEBI:59789"/>
    </ligand>
</feature>
<dbReference type="AlphaFoldDB" id="A0A4R8M4D5"/>
<comment type="function">
    <text evidence="6">Specifically methylates the N7 position of a guanine in 16S rRNA.</text>
</comment>
<dbReference type="PANTHER" id="PTHR31760">
    <property type="entry name" value="S-ADENOSYL-L-METHIONINE-DEPENDENT METHYLTRANSFERASES SUPERFAMILY PROTEIN"/>
    <property type="match status" value="1"/>
</dbReference>
<comment type="caution">
    <text evidence="7">The sequence shown here is derived from an EMBL/GenBank/DDBJ whole genome shotgun (WGS) entry which is preliminary data.</text>
</comment>
<keyword evidence="1 6" id="KW-0963">Cytoplasm</keyword>
<dbReference type="Proteomes" id="UP000295066">
    <property type="component" value="Unassembled WGS sequence"/>
</dbReference>
<keyword evidence="2 6" id="KW-0698">rRNA processing</keyword>
<evidence type="ECO:0000256" key="3">
    <source>
        <dbReference type="ARBA" id="ARBA00022603"/>
    </source>
</evidence>
<name>A0A4R8M4D5_9BACT</name>
<feature type="binding site" evidence="6">
    <location>
        <begin position="114"/>
        <end position="115"/>
    </location>
    <ligand>
        <name>S-adenosyl-L-methionine</name>
        <dbReference type="ChEBI" id="CHEBI:59789"/>
    </ligand>
</feature>
<dbReference type="EMBL" id="SORI01000018">
    <property type="protein sequence ID" value="TDY56671.1"/>
    <property type="molecule type" value="Genomic_DNA"/>
</dbReference>
<evidence type="ECO:0000256" key="2">
    <source>
        <dbReference type="ARBA" id="ARBA00022552"/>
    </source>
</evidence>
<organism evidence="7 8">
    <name type="scientific">Aminivibrio pyruvatiphilus</name>
    <dbReference type="NCBI Taxonomy" id="1005740"/>
    <lineage>
        <taxon>Bacteria</taxon>
        <taxon>Thermotogati</taxon>
        <taxon>Synergistota</taxon>
        <taxon>Synergistia</taxon>
        <taxon>Synergistales</taxon>
        <taxon>Aminobacteriaceae</taxon>
        <taxon>Aminivibrio</taxon>
    </lineage>
</organism>
<sequence>MEEQLLSSRGEILKRYGNLLASYGGKIRLTGPSDPEILWNDHILDCLFTVSRLPDKGRILDVGSGGGLPGLVWAICRPDLEVTLLDSVKKKCGALEEMAAELELPNVRVLWGRCEEYALRERETFSLAGARAVAGTGILLEYLSPFVAVGGTVMAMKGPLYTEELEPLQGRWNRLGLAAPSIVPYGGEEKKRFLILWKKNAPCSSRFPRKTGMAEKTFWWR</sequence>
<dbReference type="InterPro" id="IPR029063">
    <property type="entry name" value="SAM-dependent_MTases_sf"/>
</dbReference>
<keyword evidence="5 6" id="KW-0949">S-adenosyl-L-methionine</keyword>
<dbReference type="InterPro" id="IPR003682">
    <property type="entry name" value="rRNA_ssu_MeTfrase_G"/>
</dbReference>
<proteinExistence type="inferred from homology"/>
<evidence type="ECO:0000313" key="7">
    <source>
        <dbReference type="EMBL" id="TDY56671.1"/>
    </source>
</evidence>
<dbReference type="Gene3D" id="3.40.50.150">
    <property type="entry name" value="Vaccinia Virus protein VP39"/>
    <property type="match status" value="1"/>
</dbReference>
<keyword evidence="8" id="KW-1185">Reference proteome</keyword>
<gene>
    <name evidence="6" type="primary">rsmG</name>
    <name evidence="7" type="ORF">C8D99_11827</name>
</gene>
<comment type="subcellular location">
    <subcellularLocation>
        <location evidence="6">Cytoplasm</location>
    </subcellularLocation>
</comment>
<evidence type="ECO:0000256" key="1">
    <source>
        <dbReference type="ARBA" id="ARBA00022490"/>
    </source>
</evidence>
<reference evidence="7 8" key="1">
    <citation type="submission" date="2019-03" db="EMBL/GenBank/DDBJ databases">
        <title>Genomic Encyclopedia of Type Strains, Phase IV (KMG-IV): sequencing the most valuable type-strain genomes for metagenomic binning, comparative biology and taxonomic classification.</title>
        <authorList>
            <person name="Goeker M."/>
        </authorList>
    </citation>
    <scope>NUCLEOTIDE SEQUENCE [LARGE SCALE GENOMIC DNA]</scope>
    <source>
        <strain evidence="7 8">DSM 25964</strain>
    </source>
</reference>
<dbReference type="GO" id="GO:0005829">
    <property type="term" value="C:cytosol"/>
    <property type="evidence" value="ECO:0007669"/>
    <property type="project" value="TreeGrafter"/>
</dbReference>
<protein>
    <recommendedName>
        <fullName evidence="6">Ribosomal RNA small subunit methyltransferase G</fullName>
        <ecNumber evidence="6">2.1.1.-</ecNumber>
    </recommendedName>
    <alternativeName>
        <fullName evidence="6">16S rRNA 7-methylguanosine methyltransferase</fullName>
        <shortName evidence="6">16S rRNA m7G methyltransferase</shortName>
    </alternativeName>
</protein>
<feature type="binding site" evidence="6">
    <location>
        <position position="68"/>
    </location>
    <ligand>
        <name>S-adenosyl-L-methionine</name>
        <dbReference type="ChEBI" id="CHEBI:59789"/>
    </ligand>
</feature>
<evidence type="ECO:0000256" key="5">
    <source>
        <dbReference type="ARBA" id="ARBA00022691"/>
    </source>
</evidence>
<comment type="similarity">
    <text evidence="6">Belongs to the methyltransferase superfamily. RNA methyltransferase RsmG family.</text>
</comment>
<dbReference type="CDD" id="cd02440">
    <property type="entry name" value="AdoMet_MTases"/>
    <property type="match status" value="1"/>
</dbReference>
<dbReference type="HAMAP" id="MF_00074">
    <property type="entry name" value="16SrRNA_methyltr_G"/>
    <property type="match status" value="1"/>
</dbReference>
<feature type="binding site" evidence="6">
    <location>
        <position position="131"/>
    </location>
    <ligand>
        <name>S-adenosyl-L-methionine</name>
        <dbReference type="ChEBI" id="CHEBI:59789"/>
    </ligand>
</feature>
<dbReference type="EC" id="2.1.1.-" evidence="6"/>
<keyword evidence="3 6" id="KW-0489">Methyltransferase</keyword>
<comment type="caution">
    <text evidence="6">Lacks conserved residue(s) required for the propagation of feature annotation.</text>
</comment>
<evidence type="ECO:0000313" key="8">
    <source>
        <dbReference type="Proteomes" id="UP000295066"/>
    </source>
</evidence>
<dbReference type="GO" id="GO:0070043">
    <property type="term" value="F:rRNA (guanine-N7-)-methyltransferase activity"/>
    <property type="evidence" value="ECO:0007669"/>
    <property type="project" value="UniProtKB-UniRule"/>
</dbReference>
<dbReference type="PANTHER" id="PTHR31760:SF0">
    <property type="entry name" value="S-ADENOSYL-L-METHIONINE-DEPENDENT METHYLTRANSFERASES SUPERFAMILY PROTEIN"/>
    <property type="match status" value="1"/>
</dbReference>
<evidence type="ECO:0000256" key="4">
    <source>
        <dbReference type="ARBA" id="ARBA00022679"/>
    </source>
</evidence>
<evidence type="ECO:0000256" key="6">
    <source>
        <dbReference type="HAMAP-Rule" id="MF_00074"/>
    </source>
</evidence>
<dbReference type="SUPFAM" id="SSF53335">
    <property type="entry name" value="S-adenosyl-L-methionine-dependent methyltransferases"/>
    <property type="match status" value="1"/>
</dbReference>
<dbReference type="Pfam" id="PF02527">
    <property type="entry name" value="GidB"/>
    <property type="match status" value="1"/>
</dbReference>